<dbReference type="AlphaFoldDB" id="A0A1L7NMR7"/>
<gene>
    <name evidence="1" type="ORF">KF715C_pA2700</name>
</gene>
<organism evidence="1 2">
    <name type="scientific">Pseudomonas putida</name>
    <name type="common">Arthrobacter siderocapsulatus</name>
    <dbReference type="NCBI Taxonomy" id="303"/>
    <lineage>
        <taxon>Bacteria</taxon>
        <taxon>Pseudomonadati</taxon>
        <taxon>Pseudomonadota</taxon>
        <taxon>Gammaproteobacteria</taxon>
        <taxon>Pseudomonadales</taxon>
        <taxon>Pseudomonadaceae</taxon>
        <taxon>Pseudomonas</taxon>
    </lineage>
</organism>
<sequence length="155" mass="16536">MTDTTNAKLGKSELAARVEQGHRVDCAKRFTGAAECTCGHADAEEALASQGGAGVATYSLFDLVKAADTVYVEGMEAVEVGFGHFVDASTNQDQLRLSCCDDTDFHFEDQEVALLATGEVLAIDCPIDPEDSGTTYRLLLTVQRPLTVDDLMAKA</sequence>
<accession>A0A1L7NMR7</accession>
<proteinExistence type="predicted"/>
<evidence type="ECO:0000313" key="2">
    <source>
        <dbReference type="Proteomes" id="UP000218731"/>
    </source>
</evidence>
<dbReference type="RefSeq" id="WP_045632746.1">
    <property type="nucleotide sequence ID" value="NZ_AP015030.1"/>
</dbReference>
<reference evidence="1 2" key="1">
    <citation type="submission" date="2015-11" db="EMBL/GenBank/DDBJ databases">
        <title>Complete genome sequencing of a biphenyl-degrading bacterium, Pseudomonas putida KF715 (=NBRC110667).</title>
        <authorList>
            <person name="Suenaga H."/>
            <person name="Fujihara N."/>
            <person name="Watanabe T."/>
            <person name="Hirose J."/>
            <person name="Kimura N."/>
            <person name="Yamazoe A."/>
            <person name="Hosoyama A."/>
            <person name="Shimodaira J."/>
            <person name="Furukawa K."/>
        </authorList>
    </citation>
    <scope>NUCLEOTIDE SEQUENCE [LARGE SCALE GENOMIC DNA]</scope>
    <source>
        <strain evidence="1 2">KF715</strain>
        <plasmid evidence="2">Plasmid pkf715a dna</plasmid>
    </source>
</reference>
<geneLocation type="plasmid" evidence="2">
    <name>pkf715a dna</name>
</geneLocation>
<name>A0A1L7NMR7_PSEPU</name>
<evidence type="ECO:0000313" key="1">
    <source>
        <dbReference type="EMBL" id="BAW26775.1"/>
    </source>
</evidence>
<dbReference type="EMBL" id="AP015030">
    <property type="protein sequence ID" value="BAW26775.1"/>
    <property type="molecule type" value="Genomic_DNA"/>
</dbReference>
<protein>
    <submittedName>
        <fullName evidence="1">Uncharacterized protein</fullName>
    </submittedName>
</protein>
<dbReference type="Proteomes" id="UP000218731">
    <property type="component" value="Plasmid pKF715A"/>
</dbReference>
<keyword evidence="1" id="KW-0614">Plasmid</keyword>